<keyword evidence="2" id="KW-1185">Reference proteome</keyword>
<proteinExistence type="predicted"/>
<accession>A0AAV5R4H6</accession>
<comment type="caution">
    <text evidence="1">The sequence shown here is derived from an EMBL/GenBank/DDBJ whole genome shotgun (WGS) entry which is preliminary data.</text>
</comment>
<evidence type="ECO:0008006" key="3">
    <source>
        <dbReference type="Google" id="ProtNLM"/>
    </source>
</evidence>
<name>A0AAV5R4H6_PICKL</name>
<dbReference type="AlphaFoldDB" id="A0AAV5R4H6"/>
<evidence type="ECO:0000313" key="1">
    <source>
        <dbReference type="EMBL" id="GMM45927.1"/>
    </source>
</evidence>
<dbReference type="PANTHER" id="PTHR39214:SF1">
    <property type="entry name" value="MICROBODY (PEROXISOME) BIOGENESIS PROTEIN PEROXIN 8 (EUROFUNG)"/>
    <property type="match status" value="1"/>
</dbReference>
<organism evidence="1 2">
    <name type="scientific">Pichia kluyveri</name>
    <name type="common">Yeast</name>
    <dbReference type="NCBI Taxonomy" id="36015"/>
    <lineage>
        <taxon>Eukaryota</taxon>
        <taxon>Fungi</taxon>
        <taxon>Dikarya</taxon>
        <taxon>Ascomycota</taxon>
        <taxon>Saccharomycotina</taxon>
        <taxon>Pichiomycetes</taxon>
        <taxon>Pichiales</taxon>
        <taxon>Pichiaceae</taxon>
        <taxon>Pichia</taxon>
    </lineage>
</organism>
<sequence>MADWTNRLGPQGSRLLQQSQNFNQINNINNYITSNIQIPTELDYVLHDIVNALPNSGNSDKIISYLAYYYPKIKNASNVELLTLKFLQCPLFFSSIDLLSIETMSKLIELFQYIILTKFKITNPSLPFYEFYTSLYDAIRHAISADSTAYWKVIPLLSGCISSISYMNRYNNHPQYLHTISKLNKLYIQAYSNSLQAVYNIHLMSTLQTPFTLSLVYVHEYMDDSFYAEVCTSNVSIMEEITNILFISNTGLKKGSLLYSDLSYADILKSNPVLRYLNRWVFVYSRLLENNRCSVRSIHTLLASVNNIFTFSSNISNNNLESLQLKPDKWNLIKYIFFSVVMIFESNSKFIISGVCPISEPIFVIASQMQHTLFNLSYVLDQIGAGGFDSYNFLFDSTSYLLCEKSPEMLQKLLYSLLNEIPPTMNKFSDVETSKLDYFLKLVEKSLPYLKQDFKSTTLSPMLATIFTSESSKKSTIELSHSIMINFLDKLIDSSHTSKEMENIVYPYFEKVISHFPKHISFNQTSFIITKCGHASVSKPQFIFTLMDLINFHISMSAYTPLPERRSFVNGNEVIIPEKLFTRRAGLVGLSFDVLQFIPVDNFIRMLDNCKRNIDSLMGDRDIYTLYDLLWDKILSINRFDSQRGQAGIDWWYDNVNNGIVPKL</sequence>
<evidence type="ECO:0000313" key="2">
    <source>
        <dbReference type="Proteomes" id="UP001378960"/>
    </source>
</evidence>
<reference evidence="1 2" key="1">
    <citation type="journal article" date="2023" name="Elife">
        <title>Identification of key yeast species and microbe-microbe interactions impacting larval growth of Drosophila in the wild.</title>
        <authorList>
            <person name="Mure A."/>
            <person name="Sugiura Y."/>
            <person name="Maeda R."/>
            <person name="Honda K."/>
            <person name="Sakurai N."/>
            <person name="Takahashi Y."/>
            <person name="Watada M."/>
            <person name="Katoh T."/>
            <person name="Gotoh A."/>
            <person name="Gotoh Y."/>
            <person name="Taniguchi I."/>
            <person name="Nakamura K."/>
            <person name="Hayashi T."/>
            <person name="Katayama T."/>
            <person name="Uemura T."/>
            <person name="Hattori Y."/>
        </authorList>
    </citation>
    <scope>NUCLEOTIDE SEQUENCE [LARGE SCALE GENOMIC DNA]</scope>
    <source>
        <strain evidence="1 2">PK-24</strain>
    </source>
</reference>
<gene>
    <name evidence="1" type="ORF">DAPK24_025020</name>
</gene>
<dbReference type="InterPro" id="IPR055334">
    <property type="entry name" value="PEX8-like"/>
</dbReference>
<dbReference type="PANTHER" id="PTHR39214">
    <property type="entry name" value="MICROBODY (PEROXISOME) BIOGENESIS PROTEIN PEROXIN 8 (EUROFUNG)"/>
    <property type="match status" value="1"/>
</dbReference>
<protein>
    <recommendedName>
        <fullName evidence="3">Peroxisomal biogenesis factor 8</fullName>
    </recommendedName>
</protein>
<dbReference type="EMBL" id="BTGB01000003">
    <property type="protein sequence ID" value="GMM45927.1"/>
    <property type="molecule type" value="Genomic_DNA"/>
</dbReference>
<dbReference type="Proteomes" id="UP001378960">
    <property type="component" value="Unassembled WGS sequence"/>
</dbReference>